<protein>
    <submittedName>
        <fullName evidence="2">YbjN domain-containing protein</fullName>
    </submittedName>
</protein>
<sequence>MSVDPSAIPNFGGRSDKPEQQGGQQGQPKAAKPTGPIMPNQDLLKQLLDRMQLKYVVDKQGDLVAPWKQYRMYFMFRGEEKQRVLSVRTFYARPHTLDDKPRLLESVDEWNHTTLWPKVYTHTNDDGTVRLVGDVHMLLGAGVAFDHFVASVVSWVRAGMEFDRWLVERLGLAKDVDDAEGAEGSDGEENGEENGDTVADASDDTDTDADADGGVDTRKPGDQA</sequence>
<gene>
    <name evidence="2" type="ORF">FH715_07910</name>
</gene>
<evidence type="ECO:0000256" key="1">
    <source>
        <dbReference type="SAM" id="MobiDB-lite"/>
    </source>
</evidence>
<evidence type="ECO:0000313" key="3">
    <source>
        <dbReference type="Proteomes" id="UP000311713"/>
    </source>
</evidence>
<accession>A0A5C4V8T9</accession>
<dbReference type="Pfam" id="PF10722">
    <property type="entry name" value="YbjN"/>
    <property type="match status" value="1"/>
</dbReference>
<comment type="caution">
    <text evidence="2">The sequence shown here is derived from an EMBL/GenBank/DDBJ whole genome shotgun (WGS) entry which is preliminary data.</text>
</comment>
<evidence type="ECO:0000313" key="2">
    <source>
        <dbReference type="EMBL" id="TNM32303.1"/>
    </source>
</evidence>
<feature type="region of interest" description="Disordered" evidence="1">
    <location>
        <begin position="176"/>
        <end position="224"/>
    </location>
</feature>
<dbReference type="Proteomes" id="UP000311713">
    <property type="component" value="Unassembled WGS sequence"/>
</dbReference>
<feature type="compositionally biased region" description="Basic and acidic residues" evidence="1">
    <location>
        <begin position="215"/>
        <end position="224"/>
    </location>
</feature>
<name>A0A5C4V8T9_9ACTN</name>
<proteinExistence type="predicted"/>
<organism evidence="2 3">
    <name type="scientific">Streptomyces sedi</name>
    <dbReference type="NCBI Taxonomy" id="555059"/>
    <lineage>
        <taxon>Bacteria</taxon>
        <taxon>Bacillati</taxon>
        <taxon>Actinomycetota</taxon>
        <taxon>Actinomycetes</taxon>
        <taxon>Kitasatosporales</taxon>
        <taxon>Streptomycetaceae</taxon>
        <taxon>Streptomyces</taxon>
    </lineage>
</organism>
<feature type="compositionally biased region" description="Acidic residues" evidence="1">
    <location>
        <begin position="177"/>
        <end position="213"/>
    </location>
</feature>
<dbReference type="EMBL" id="VDGT01000004">
    <property type="protein sequence ID" value="TNM32303.1"/>
    <property type="molecule type" value="Genomic_DNA"/>
</dbReference>
<reference evidence="2 3" key="1">
    <citation type="submission" date="2019-06" db="EMBL/GenBank/DDBJ databases">
        <title>Draft genome of Streptomyces sedi sp. JCM16909.</title>
        <authorList>
            <person name="Klykleung N."/>
            <person name="Tanasupawat S."/>
            <person name="Kudo T."/>
            <person name="Yuki M."/>
            <person name="Ohkuma M."/>
        </authorList>
    </citation>
    <scope>NUCLEOTIDE SEQUENCE [LARGE SCALE GENOMIC DNA]</scope>
    <source>
        <strain evidence="2 3">JCM 16909</strain>
    </source>
</reference>
<dbReference type="InterPro" id="IPR019660">
    <property type="entry name" value="Put_sensory_transdc_reg_YbjN"/>
</dbReference>
<keyword evidence="3" id="KW-1185">Reference proteome</keyword>
<dbReference type="OrthoDB" id="3256964at2"/>
<feature type="region of interest" description="Disordered" evidence="1">
    <location>
        <begin position="1"/>
        <end position="40"/>
    </location>
</feature>
<dbReference type="AlphaFoldDB" id="A0A5C4V8T9"/>